<feature type="domain" description="Uracil-DNA glycosylase-like" evidence="5">
    <location>
        <begin position="66"/>
        <end position="227"/>
    </location>
</feature>
<dbReference type="GO" id="GO:0005739">
    <property type="term" value="C:mitochondrion"/>
    <property type="evidence" value="ECO:0007669"/>
    <property type="project" value="TreeGrafter"/>
</dbReference>
<evidence type="ECO:0000256" key="4">
    <source>
        <dbReference type="ARBA" id="ARBA00023204"/>
    </source>
</evidence>
<evidence type="ECO:0000313" key="7">
    <source>
        <dbReference type="RefSeq" id="XP_028152320.1"/>
    </source>
</evidence>
<comment type="similarity">
    <text evidence="1">Belongs to the uracil-DNA glycosylase (UDG) superfamily. UNG family.</text>
</comment>
<dbReference type="InterPro" id="IPR002043">
    <property type="entry name" value="UDG_fam1"/>
</dbReference>
<evidence type="ECO:0000313" key="6">
    <source>
        <dbReference type="RefSeq" id="XP_028135912.1"/>
    </source>
</evidence>
<keyword evidence="4" id="KW-0234">DNA repair</keyword>
<dbReference type="RefSeq" id="XP_028135912.1">
    <property type="nucleotide sequence ID" value="XM_028280111.1"/>
</dbReference>
<dbReference type="RefSeq" id="XP_028152320.1">
    <property type="nucleotide sequence ID" value="XM_028296519.1"/>
</dbReference>
<dbReference type="PANTHER" id="PTHR11264:SF0">
    <property type="entry name" value="URACIL-DNA GLYCOSYLASE"/>
    <property type="match status" value="1"/>
</dbReference>
<dbReference type="Gene3D" id="3.40.470.10">
    <property type="entry name" value="Uracil-DNA glycosylase-like domain"/>
    <property type="match status" value="1"/>
</dbReference>
<protein>
    <submittedName>
        <fullName evidence="6">Uncharacterized protein LOC114330696</fullName>
    </submittedName>
    <submittedName>
        <fullName evidence="7">Uncharacterized protein LOC114345733</fullName>
    </submittedName>
</protein>
<dbReference type="PANTHER" id="PTHR11264">
    <property type="entry name" value="URACIL-DNA GLYCOSYLASE"/>
    <property type="match status" value="1"/>
</dbReference>
<dbReference type="GO" id="GO:0097510">
    <property type="term" value="P:base-excision repair, AP site formation via deaminated base removal"/>
    <property type="evidence" value="ECO:0007669"/>
    <property type="project" value="TreeGrafter"/>
</dbReference>
<dbReference type="GO" id="GO:0004844">
    <property type="term" value="F:uracil DNA N-glycosylase activity"/>
    <property type="evidence" value="ECO:0007669"/>
    <property type="project" value="InterPro"/>
</dbReference>
<organism evidence="6">
    <name type="scientific">Diabrotica virgifera virgifera</name>
    <name type="common">western corn rootworm</name>
    <dbReference type="NCBI Taxonomy" id="50390"/>
    <lineage>
        <taxon>Eukaryota</taxon>
        <taxon>Metazoa</taxon>
        <taxon>Ecdysozoa</taxon>
        <taxon>Arthropoda</taxon>
        <taxon>Hexapoda</taxon>
        <taxon>Insecta</taxon>
        <taxon>Pterygota</taxon>
        <taxon>Neoptera</taxon>
        <taxon>Endopterygota</taxon>
        <taxon>Coleoptera</taxon>
        <taxon>Polyphaga</taxon>
        <taxon>Cucujiformia</taxon>
        <taxon>Chrysomeloidea</taxon>
        <taxon>Chrysomelidae</taxon>
        <taxon>Galerucinae</taxon>
        <taxon>Diabroticina</taxon>
        <taxon>Diabroticites</taxon>
        <taxon>Diabrotica</taxon>
    </lineage>
</organism>
<name>A0A6P7FLV8_DIAVI</name>
<keyword evidence="3" id="KW-0378">Hydrolase</keyword>
<dbReference type="SUPFAM" id="SSF52141">
    <property type="entry name" value="Uracil-DNA glycosylase-like"/>
    <property type="match status" value="1"/>
</dbReference>
<dbReference type="CDD" id="cd10027">
    <property type="entry name" value="UDG-F1-like"/>
    <property type="match status" value="1"/>
</dbReference>
<dbReference type="Pfam" id="PF03167">
    <property type="entry name" value="UDG"/>
    <property type="match status" value="1"/>
</dbReference>
<evidence type="ECO:0000256" key="2">
    <source>
        <dbReference type="ARBA" id="ARBA00022763"/>
    </source>
</evidence>
<sequence>MANFEDFVKQYPALFKDSIIPESWKPLLESVITAQTDCVRTIALVLSCLRETDWFPHSDKLWSFTKFCRPEDVKVVIVGKEPSNSHATGLAFSIDIGSGIYPSTTNILEEVRRDIGDNNLRPFPTDYGNLDHWAKQGVLLLNSALTKSTYRMHQDIGWDIMLGELIKQLQQINKNIVFMFWGWDAKFLSSYVEDYDGNKLDAGHPSPNNTKENFVGCKHFSTANGWLVKHDIEPIDWCPVPPTNIS</sequence>
<reference evidence="6 7" key="1">
    <citation type="submission" date="2025-04" db="UniProtKB">
        <authorList>
            <consortium name="RefSeq"/>
        </authorList>
    </citation>
    <scope>IDENTIFICATION</scope>
    <source>
        <tissue evidence="6 7">Whole insect</tissue>
    </source>
</reference>
<keyword evidence="2" id="KW-0227">DNA damage</keyword>
<dbReference type="AlphaFoldDB" id="A0A6P7FLV8"/>
<proteinExistence type="inferred from homology"/>
<gene>
    <name evidence="6" type="primary">LOC114330696</name>
    <name evidence="7" type="synonym">LOC114345733</name>
</gene>
<accession>A0A6P7FLV8</accession>
<evidence type="ECO:0000256" key="3">
    <source>
        <dbReference type="ARBA" id="ARBA00022801"/>
    </source>
</evidence>
<dbReference type="GO" id="GO:0005634">
    <property type="term" value="C:nucleus"/>
    <property type="evidence" value="ECO:0007669"/>
    <property type="project" value="TreeGrafter"/>
</dbReference>
<dbReference type="InterPro" id="IPR036895">
    <property type="entry name" value="Uracil-DNA_glycosylase-like_sf"/>
</dbReference>
<dbReference type="InterPro" id="IPR005122">
    <property type="entry name" value="Uracil-DNA_glycosylase-like"/>
</dbReference>
<evidence type="ECO:0000259" key="5">
    <source>
        <dbReference type="Pfam" id="PF03167"/>
    </source>
</evidence>
<evidence type="ECO:0000256" key="1">
    <source>
        <dbReference type="ARBA" id="ARBA00008184"/>
    </source>
</evidence>